<reference evidence="5 6" key="1">
    <citation type="journal article" date="2019" name="Nat. Ecol. Evol.">
        <title>Megaphylogeny resolves global patterns of mushroom evolution.</title>
        <authorList>
            <person name="Varga T."/>
            <person name="Krizsan K."/>
            <person name="Foldi C."/>
            <person name="Dima B."/>
            <person name="Sanchez-Garcia M."/>
            <person name="Sanchez-Ramirez S."/>
            <person name="Szollosi G.J."/>
            <person name="Szarkandi J.G."/>
            <person name="Papp V."/>
            <person name="Albert L."/>
            <person name="Andreopoulos W."/>
            <person name="Angelini C."/>
            <person name="Antonin V."/>
            <person name="Barry K.W."/>
            <person name="Bougher N.L."/>
            <person name="Buchanan P."/>
            <person name="Buyck B."/>
            <person name="Bense V."/>
            <person name="Catcheside P."/>
            <person name="Chovatia M."/>
            <person name="Cooper J."/>
            <person name="Damon W."/>
            <person name="Desjardin D."/>
            <person name="Finy P."/>
            <person name="Geml J."/>
            <person name="Haridas S."/>
            <person name="Hughes K."/>
            <person name="Justo A."/>
            <person name="Karasinski D."/>
            <person name="Kautmanova I."/>
            <person name="Kiss B."/>
            <person name="Kocsube S."/>
            <person name="Kotiranta H."/>
            <person name="LaButti K.M."/>
            <person name="Lechner B.E."/>
            <person name="Liimatainen K."/>
            <person name="Lipzen A."/>
            <person name="Lukacs Z."/>
            <person name="Mihaltcheva S."/>
            <person name="Morgado L.N."/>
            <person name="Niskanen T."/>
            <person name="Noordeloos M.E."/>
            <person name="Ohm R.A."/>
            <person name="Ortiz-Santana B."/>
            <person name="Ovrebo C."/>
            <person name="Racz N."/>
            <person name="Riley R."/>
            <person name="Savchenko A."/>
            <person name="Shiryaev A."/>
            <person name="Soop K."/>
            <person name="Spirin V."/>
            <person name="Szebenyi C."/>
            <person name="Tomsovsky M."/>
            <person name="Tulloss R.E."/>
            <person name="Uehling J."/>
            <person name="Grigoriev I.V."/>
            <person name="Vagvolgyi C."/>
            <person name="Papp T."/>
            <person name="Martin F.M."/>
            <person name="Miettinen O."/>
            <person name="Hibbett D.S."/>
            <person name="Nagy L.G."/>
        </authorList>
    </citation>
    <scope>NUCLEOTIDE SEQUENCE [LARGE SCALE GENOMIC DNA]</scope>
    <source>
        <strain evidence="5 6">CBS 166.37</strain>
    </source>
</reference>
<dbReference type="SUPFAM" id="SSF57756">
    <property type="entry name" value="Retrovirus zinc finger-like domains"/>
    <property type="match status" value="2"/>
</dbReference>
<dbReference type="Pfam" id="PF00098">
    <property type="entry name" value="zf-CCHC"/>
    <property type="match status" value="2"/>
</dbReference>
<sequence>MTRVTNIGRKRTYVQAGFSTDQPETQKSTTQQTANELKIQQNPESMEASAPPKKKRKRTPKSKRDGHAAEKAAAAAAAAGEVIVNEDNLVEKTVIAQGEAGPSTVEDASPPKLSKSAKKKIREREAKAKRLTATEMRRQKRINEKEANTTCFACREKGHAARDCPVAKATGAVGKDKGKSVVGICYRCGSTRHTLARCKKPVDPENPLPFASCFVCNGKGHLASSCPQNKSKGIYPDGGCCKLCGDNTHLAKDCGLRKNEVIDSTTVLGTGREAGPDEDDFHVIKRRTTEVERDEKQENKAKRLLDIKAGAYSGVVKAFTALDVKKKVVTF</sequence>
<accession>A0A5C3MJU7</accession>
<dbReference type="AlphaFoldDB" id="A0A5C3MJU7"/>
<dbReference type="GO" id="GO:0006397">
    <property type="term" value="P:mRNA processing"/>
    <property type="evidence" value="ECO:0007669"/>
    <property type="project" value="UniProtKB-KW"/>
</dbReference>
<dbReference type="STRING" id="68775.A0A5C3MJU7"/>
<dbReference type="InterPro" id="IPR036875">
    <property type="entry name" value="Znf_CCHC_sf"/>
</dbReference>
<proteinExistence type="predicted"/>
<dbReference type="Gene3D" id="4.10.60.10">
    <property type="entry name" value="Zinc finger, CCHC-type"/>
    <property type="match status" value="2"/>
</dbReference>
<dbReference type="GO" id="GO:0005730">
    <property type="term" value="C:nucleolus"/>
    <property type="evidence" value="ECO:0007669"/>
    <property type="project" value="TreeGrafter"/>
</dbReference>
<dbReference type="InterPro" id="IPR001878">
    <property type="entry name" value="Znf_CCHC"/>
</dbReference>
<gene>
    <name evidence="5" type="ORF">BDQ12DRAFT_672490</name>
</gene>
<dbReference type="Proteomes" id="UP000308652">
    <property type="component" value="Unassembled WGS sequence"/>
</dbReference>
<evidence type="ECO:0000313" key="6">
    <source>
        <dbReference type="Proteomes" id="UP000308652"/>
    </source>
</evidence>
<dbReference type="EMBL" id="ML213590">
    <property type="protein sequence ID" value="TFK44158.1"/>
    <property type="molecule type" value="Genomic_DNA"/>
</dbReference>
<keyword evidence="6" id="KW-1185">Reference proteome</keyword>
<keyword evidence="1" id="KW-0507">mRNA processing</keyword>
<evidence type="ECO:0000259" key="4">
    <source>
        <dbReference type="PROSITE" id="PS50158"/>
    </source>
</evidence>
<keyword evidence="2" id="KW-0479">Metal-binding</keyword>
<keyword evidence="2" id="KW-0862">Zinc</keyword>
<organism evidence="5 6">
    <name type="scientific">Crucibulum laeve</name>
    <dbReference type="NCBI Taxonomy" id="68775"/>
    <lineage>
        <taxon>Eukaryota</taxon>
        <taxon>Fungi</taxon>
        <taxon>Dikarya</taxon>
        <taxon>Basidiomycota</taxon>
        <taxon>Agaricomycotina</taxon>
        <taxon>Agaricomycetes</taxon>
        <taxon>Agaricomycetidae</taxon>
        <taxon>Agaricales</taxon>
        <taxon>Agaricineae</taxon>
        <taxon>Nidulariaceae</taxon>
        <taxon>Crucibulum</taxon>
    </lineage>
</organism>
<dbReference type="OrthoDB" id="3863715at2759"/>
<dbReference type="SMART" id="SM00343">
    <property type="entry name" value="ZnF_C2HC"/>
    <property type="match status" value="4"/>
</dbReference>
<name>A0A5C3MJU7_9AGAR</name>
<feature type="domain" description="CCHC-type" evidence="4">
    <location>
        <begin position="213"/>
        <end position="228"/>
    </location>
</feature>
<dbReference type="GO" id="GO:0008270">
    <property type="term" value="F:zinc ion binding"/>
    <property type="evidence" value="ECO:0007669"/>
    <property type="project" value="UniProtKB-KW"/>
</dbReference>
<feature type="compositionally biased region" description="Polar residues" evidence="3">
    <location>
        <begin position="17"/>
        <end position="44"/>
    </location>
</feature>
<evidence type="ECO:0000313" key="5">
    <source>
        <dbReference type="EMBL" id="TFK44158.1"/>
    </source>
</evidence>
<feature type="region of interest" description="Disordered" evidence="3">
    <location>
        <begin position="1"/>
        <end position="83"/>
    </location>
</feature>
<dbReference type="PROSITE" id="PS50158">
    <property type="entry name" value="ZF_CCHC"/>
    <property type="match status" value="2"/>
</dbReference>
<evidence type="ECO:0000256" key="2">
    <source>
        <dbReference type="PROSITE-ProRule" id="PRU00047"/>
    </source>
</evidence>
<feature type="domain" description="CCHC-type" evidence="4">
    <location>
        <begin position="151"/>
        <end position="165"/>
    </location>
</feature>
<dbReference type="GO" id="GO:0003676">
    <property type="term" value="F:nucleic acid binding"/>
    <property type="evidence" value="ECO:0007669"/>
    <property type="project" value="InterPro"/>
</dbReference>
<dbReference type="PANTHER" id="PTHR46242">
    <property type="entry name" value="ZINC FINGER CCHC DOMAIN-CONTAINING PROTEIN 9 ZCCHC9"/>
    <property type="match status" value="1"/>
</dbReference>
<protein>
    <recommendedName>
        <fullName evidence="4">CCHC-type domain-containing protein</fullName>
    </recommendedName>
</protein>
<dbReference type="InterPro" id="IPR042246">
    <property type="entry name" value="ZCCHC9"/>
</dbReference>
<feature type="compositionally biased region" description="Basic residues" evidence="3">
    <location>
        <begin position="52"/>
        <end position="61"/>
    </location>
</feature>
<dbReference type="PANTHER" id="PTHR46242:SF1">
    <property type="entry name" value="ZINC FINGER CCHC DOMAIN-CONTAINING PROTEIN 9"/>
    <property type="match status" value="1"/>
</dbReference>
<keyword evidence="2" id="KW-0863">Zinc-finger</keyword>
<evidence type="ECO:0000256" key="3">
    <source>
        <dbReference type="SAM" id="MobiDB-lite"/>
    </source>
</evidence>
<feature type="region of interest" description="Disordered" evidence="3">
    <location>
        <begin position="101"/>
        <end position="125"/>
    </location>
</feature>
<evidence type="ECO:0000256" key="1">
    <source>
        <dbReference type="ARBA" id="ARBA00022664"/>
    </source>
</evidence>